<comment type="caution">
    <text evidence="2">The sequence shown here is derived from an EMBL/GenBank/DDBJ whole genome shotgun (WGS) entry which is preliminary data.</text>
</comment>
<protein>
    <submittedName>
        <fullName evidence="2">Uncharacterized protein</fullName>
    </submittedName>
</protein>
<keyword evidence="1" id="KW-0812">Transmembrane</keyword>
<dbReference type="EMBL" id="JBHSIU010000136">
    <property type="protein sequence ID" value="MFC5008735.1"/>
    <property type="molecule type" value="Genomic_DNA"/>
</dbReference>
<sequence>MLIVVGLVLMIVGLVLGVNYKGLVTKHIAMSSRFVAPFSPLRRGVSTERLARRESNMVLLERLLGAVLFLWGLGAIVSTLWHWIFG</sequence>
<evidence type="ECO:0000313" key="3">
    <source>
        <dbReference type="Proteomes" id="UP001595912"/>
    </source>
</evidence>
<feature type="transmembrane region" description="Helical" evidence="1">
    <location>
        <begin position="63"/>
        <end position="85"/>
    </location>
</feature>
<evidence type="ECO:0000256" key="1">
    <source>
        <dbReference type="SAM" id="Phobius"/>
    </source>
</evidence>
<name>A0ABV9WKT4_9ACTN</name>
<accession>A0ABV9WKT4</accession>
<keyword evidence="3" id="KW-1185">Reference proteome</keyword>
<keyword evidence="1" id="KW-1133">Transmembrane helix</keyword>
<evidence type="ECO:0000313" key="2">
    <source>
        <dbReference type="EMBL" id="MFC5008735.1"/>
    </source>
</evidence>
<reference evidence="3" key="1">
    <citation type="journal article" date="2019" name="Int. J. Syst. Evol. Microbiol.">
        <title>The Global Catalogue of Microorganisms (GCM) 10K type strain sequencing project: providing services to taxonomists for standard genome sequencing and annotation.</title>
        <authorList>
            <consortium name="The Broad Institute Genomics Platform"/>
            <consortium name="The Broad Institute Genome Sequencing Center for Infectious Disease"/>
            <person name="Wu L."/>
            <person name="Ma J."/>
        </authorList>
    </citation>
    <scope>NUCLEOTIDE SEQUENCE [LARGE SCALE GENOMIC DNA]</scope>
    <source>
        <strain evidence="3">CGMCC 4.7152</strain>
    </source>
</reference>
<dbReference type="Proteomes" id="UP001595912">
    <property type="component" value="Unassembled WGS sequence"/>
</dbReference>
<proteinExistence type="predicted"/>
<keyword evidence="1" id="KW-0472">Membrane</keyword>
<organism evidence="2 3">
    <name type="scientific">Dactylosporangium cerinum</name>
    <dbReference type="NCBI Taxonomy" id="1434730"/>
    <lineage>
        <taxon>Bacteria</taxon>
        <taxon>Bacillati</taxon>
        <taxon>Actinomycetota</taxon>
        <taxon>Actinomycetes</taxon>
        <taxon>Micromonosporales</taxon>
        <taxon>Micromonosporaceae</taxon>
        <taxon>Dactylosporangium</taxon>
    </lineage>
</organism>
<gene>
    <name evidence="2" type="ORF">ACFPIJ_64340</name>
</gene>
<dbReference type="RefSeq" id="WP_380129438.1">
    <property type="nucleotide sequence ID" value="NZ_JBHSIU010000136.1"/>
</dbReference>